<organism evidence="2 3">
    <name type="scientific">Drosophila virilis</name>
    <name type="common">Fruit fly</name>
    <dbReference type="NCBI Taxonomy" id="7244"/>
    <lineage>
        <taxon>Eukaryota</taxon>
        <taxon>Metazoa</taxon>
        <taxon>Ecdysozoa</taxon>
        <taxon>Arthropoda</taxon>
        <taxon>Hexapoda</taxon>
        <taxon>Insecta</taxon>
        <taxon>Pterygota</taxon>
        <taxon>Neoptera</taxon>
        <taxon>Endopterygota</taxon>
        <taxon>Diptera</taxon>
        <taxon>Brachycera</taxon>
        <taxon>Muscomorpha</taxon>
        <taxon>Ephydroidea</taxon>
        <taxon>Drosophilidae</taxon>
        <taxon>Drosophila</taxon>
    </lineage>
</organism>
<gene>
    <name evidence="2" type="primary">Dvir\GJ27071</name>
    <name evidence="2" type="ORF">Dvir_GJ27071</name>
</gene>
<feature type="signal peptide" evidence="1">
    <location>
        <begin position="1"/>
        <end position="27"/>
    </location>
</feature>
<proteinExistence type="predicted"/>
<dbReference type="OrthoDB" id="7915757at2759"/>
<dbReference type="Proteomes" id="UP000008792">
    <property type="component" value="Unassembled WGS sequence"/>
</dbReference>
<keyword evidence="1" id="KW-0732">Signal</keyword>
<dbReference type="EMBL" id="CH940657">
    <property type="protein sequence ID" value="KRF80963.1"/>
    <property type="molecule type" value="Genomic_DNA"/>
</dbReference>
<feature type="chain" id="PRO_5006386552" description="Protein TsetseEP domain-containing protein" evidence="1">
    <location>
        <begin position="28"/>
        <end position="365"/>
    </location>
</feature>
<protein>
    <recommendedName>
        <fullName evidence="4">Protein TsetseEP domain-containing protein</fullName>
    </recommendedName>
</protein>
<evidence type="ECO:0000313" key="3">
    <source>
        <dbReference type="Proteomes" id="UP000008792"/>
    </source>
</evidence>
<evidence type="ECO:0000313" key="2">
    <source>
        <dbReference type="EMBL" id="KRF80963.1"/>
    </source>
</evidence>
<dbReference type="KEGG" id="dvi:26531841"/>
<evidence type="ECO:0008006" key="4">
    <source>
        <dbReference type="Google" id="ProtNLM"/>
    </source>
</evidence>
<reference evidence="2 3" key="1">
    <citation type="journal article" date="2007" name="Nature">
        <title>Evolution of genes and genomes on the Drosophila phylogeny.</title>
        <authorList>
            <consortium name="Drosophila 12 Genomes Consortium"/>
            <person name="Clark A.G."/>
            <person name="Eisen M.B."/>
            <person name="Smith D.R."/>
            <person name="Bergman C.M."/>
            <person name="Oliver B."/>
            <person name="Markow T.A."/>
            <person name="Kaufman T.C."/>
            <person name="Kellis M."/>
            <person name="Gelbart W."/>
            <person name="Iyer V.N."/>
            <person name="Pollard D.A."/>
            <person name="Sackton T.B."/>
            <person name="Larracuente A.M."/>
            <person name="Singh N.D."/>
            <person name="Abad J.P."/>
            <person name="Abt D.N."/>
            <person name="Adryan B."/>
            <person name="Aguade M."/>
            <person name="Akashi H."/>
            <person name="Anderson W.W."/>
            <person name="Aquadro C.F."/>
            <person name="Ardell D.H."/>
            <person name="Arguello R."/>
            <person name="Artieri C.G."/>
            <person name="Barbash D.A."/>
            <person name="Barker D."/>
            <person name="Barsanti P."/>
            <person name="Batterham P."/>
            <person name="Batzoglou S."/>
            <person name="Begun D."/>
            <person name="Bhutkar A."/>
            <person name="Blanco E."/>
            <person name="Bosak S.A."/>
            <person name="Bradley R.K."/>
            <person name="Brand A.D."/>
            <person name="Brent M.R."/>
            <person name="Brooks A.N."/>
            <person name="Brown R.H."/>
            <person name="Butlin R.K."/>
            <person name="Caggese C."/>
            <person name="Calvi B.R."/>
            <person name="Bernardo de Carvalho A."/>
            <person name="Caspi A."/>
            <person name="Castrezana S."/>
            <person name="Celniker S.E."/>
            <person name="Chang J.L."/>
            <person name="Chapple C."/>
            <person name="Chatterji S."/>
            <person name="Chinwalla A."/>
            <person name="Civetta A."/>
            <person name="Clifton S.W."/>
            <person name="Comeron J.M."/>
            <person name="Costello J.C."/>
            <person name="Coyne J.A."/>
            <person name="Daub J."/>
            <person name="David R.G."/>
            <person name="Delcher A.L."/>
            <person name="Delehaunty K."/>
            <person name="Do C.B."/>
            <person name="Ebling H."/>
            <person name="Edwards K."/>
            <person name="Eickbush T."/>
            <person name="Evans J.D."/>
            <person name="Filipski A."/>
            <person name="Findeiss S."/>
            <person name="Freyhult E."/>
            <person name="Fulton L."/>
            <person name="Fulton R."/>
            <person name="Garcia A.C."/>
            <person name="Gardiner A."/>
            <person name="Garfield D.A."/>
            <person name="Garvin B.E."/>
            <person name="Gibson G."/>
            <person name="Gilbert D."/>
            <person name="Gnerre S."/>
            <person name="Godfrey J."/>
            <person name="Good R."/>
            <person name="Gotea V."/>
            <person name="Gravely B."/>
            <person name="Greenberg A.J."/>
            <person name="Griffiths-Jones S."/>
            <person name="Gross S."/>
            <person name="Guigo R."/>
            <person name="Gustafson E.A."/>
            <person name="Haerty W."/>
            <person name="Hahn M.W."/>
            <person name="Halligan D.L."/>
            <person name="Halpern A.L."/>
            <person name="Halter G.M."/>
            <person name="Han M.V."/>
            <person name="Heger A."/>
            <person name="Hillier L."/>
            <person name="Hinrichs A.S."/>
            <person name="Holmes I."/>
            <person name="Hoskins R.A."/>
            <person name="Hubisz M.J."/>
            <person name="Hultmark D."/>
            <person name="Huntley M.A."/>
            <person name="Jaffe D.B."/>
            <person name="Jagadeeshan S."/>
            <person name="Jeck W.R."/>
            <person name="Johnson J."/>
            <person name="Jones C.D."/>
            <person name="Jordan W.C."/>
            <person name="Karpen G.H."/>
            <person name="Kataoka E."/>
            <person name="Keightley P.D."/>
            <person name="Kheradpour P."/>
            <person name="Kirkness E.F."/>
            <person name="Koerich L.B."/>
            <person name="Kristiansen K."/>
            <person name="Kudrna D."/>
            <person name="Kulathinal R.J."/>
            <person name="Kumar S."/>
            <person name="Kwok R."/>
            <person name="Lander E."/>
            <person name="Langley C.H."/>
            <person name="Lapoint R."/>
            <person name="Lazzaro B.P."/>
            <person name="Lee S.J."/>
            <person name="Levesque L."/>
            <person name="Li R."/>
            <person name="Lin C.F."/>
            <person name="Lin M.F."/>
            <person name="Lindblad-Toh K."/>
            <person name="Llopart A."/>
            <person name="Long M."/>
            <person name="Low L."/>
            <person name="Lozovsky E."/>
            <person name="Lu J."/>
            <person name="Luo M."/>
            <person name="Machado C.A."/>
            <person name="Makalowski W."/>
            <person name="Marzo M."/>
            <person name="Matsuda M."/>
            <person name="Matzkin L."/>
            <person name="McAllister B."/>
            <person name="McBride C.S."/>
            <person name="McKernan B."/>
            <person name="McKernan K."/>
            <person name="Mendez-Lago M."/>
            <person name="Minx P."/>
            <person name="Mollenhauer M.U."/>
            <person name="Montooth K."/>
            <person name="Mount S.M."/>
            <person name="Mu X."/>
            <person name="Myers E."/>
            <person name="Negre B."/>
            <person name="Newfeld S."/>
            <person name="Nielsen R."/>
            <person name="Noor M.A."/>
            <person name="O'Grady P."/>
            <person name="Pachter L."/>
            <person name="Papaceit M."/>
            <person name="Parisi M.J."/>
            <person name="Parisi M."/>
            <person name="Parts L."/>
            <person name="Pedersen J.S."/>
            <person name="Pesole G."/>
            <person name="Phillippy A.M."/>
            <person name="Ponting C.P."/>
            <person name="Pop M."/>
            <person name="Porcelli D."/>
            <person name="Powell J.R."/>
            <person name="Prohaska S."/>
            <person name="Pruitt K."/>
            <person name="Puig M."/>
            <person name="Quesneville H."/>
            <person name="Ram K.R."/>
            <person name="Rand D."/>
            <person name="Rasmussen M.D."/>
            <person name="Reed L.K."/>
            <person name="Reenan R."/>
            <person name="Reily A."/>
            <person name="Remington K.A."/>
            <person name="Rieger T.T."/>
            <person name="Ritchie M.G."/>
            <person name="Robin C."/>
            <person name="Rogers Y.H."/>
            <person name="Rohde C."/>
            <person name="Rozas J."/>
            <person name="Rubenfield M.J."/>
            <person name="Ruiz A."/>
            <person name="Russo S."/>
            <person name="Salzberg S.L."/>
            <person name="Sanchez-Gracia A."/>
            <person name="Saranga D.J."/>
            <person name="Sato H."/>
            <person name="Schaeffer S.W."/>
            <person name="Schatz M.C."/>
            <person name="Schlenke T."/>
            <person name="Schwartz R."/>
            <person name="Segarra C."/>
            <person name="Singh R.S."/>
            <person name="Sirot L."/>
            <person name="Sirota M."/>
            <person name="Sisneros N.B."/>
            <person name="Smith C.D."/>
            <person name="Smith T.F."/>
            <person name="Spieth J."/>
            <person name="Stage D.E."/>
            <person name="Stark A."/>
            <person name="Stephan W."/>
            <person name="Strausberg R.L."/>
            <person name="Strempel S."/>
            <person name="Sturgill D."/>
            <person name="Sutton G."/>
            <person name="Sutton G.G."/>
            <person name="Tao W."/>
            <person name="Teichmann S."/>
            <person name="Tobari Y.N."/>
            <person name="Tomimura Y."/>
            <person name="Tsolas J.M."/>
            <person name="Valente V.L."/>
            <person name="Venter E."/>
            <person name="Venter J.C."/>
            <person name="Vicario S."/>
            <person name="Vieira F.G."/>
            <person name="Vilella A.J."/>
            <person name="Villasante A."/>
            <person name="Walenz B."/>
            <person name="Wang J."/>
            <person name="Wasserman M."/>
            <person name="Watts T."/>
            <person name="Wilson D."/>
            <person name="Wilson R.K."/>
            <person name="Wing R.A."/>
            <person name="Wolfner M.F."/>
            <person name="Wong A."/>
            <person name="Wong G.K."/>
            <person name="Wu C.I."/>
            <person name="Wu G."/>
            <person name="Yamamoto D."/>
            <person name="Yang H.P."/>
            <person name="Yang S.P."/>
            <person name="Yorke J.A."/>
            <person name="Yoshida K."/>
            <person name="Zdobnov E."/>
            <person name="Zhang P."/>
            <person name="Zhang Y."/>
            <person name="Zimin A.V."/>
            <person name="Baldwin J."/>
            <person name="Abdouelleil A."/>
            <person name="Abdulkadir J."/>
            <person name="Abebe A."/>
            <person name="Abera B."/>
            <person name="Abreu J."/>
            <person name="Acer S.C."/>
            <person name="Aftuck L."/>
            <person name="Alexander A."/>
            <person name="An P."/>
            <person name="Anderson E."/>
            <person name="Anderson S."/>
            <person name="Arachi H."/>
            <person name="Azer M."/>
            <person name="Bachantsang P."/>
            <person name="Barry A."/>
            <person name="Bayul T."/>
            <person name="Berlin A."/>
            <person name="Bessette D."/>
            <person name="Bloom T."/>
            <person name="Blye J."/>
            <person name="Boguslavskiy L."/>
            <person name="Bonnet C."/>
            <person name="Boukhgalter B."/>
            <person name="Bourzgui I."/>
            <person name="Brown A."/>
            <person name="Cahill P."/>
            <person name="Channer S."/>
            <person name="Cheshatsang Y."/>
            <person name="Chuda L."/>
            <person name="Citroen M."/>
            <person name="Collymore A."/>
            <person name="Cooke P."/>
            <person name="Costello M."/>
            <person name="D'Aco K."/>
            <person name="Daza R."/>
            <person name="De Haan G."/>
            <person name="DeGray S."/>
            <person name="DeMaso C."/>
            <person name="Dhargay N."/>
            <person name="Dooley K."/>
            <person name="Dooley E."/>
            <person name="Doricent M."/>
            <person name="Dorje P."/>
            <person name="Dorjee K."/>
            <person name="Dupes A."/>
            <person name="Elong R."/>
            <person name="Falk J."/>
            <person name="Farina A."/>
            <person name="Faro S."/>
            <person name="Ferguson D."/>
            <person name="Fisher S."/>
            <person name="Foley C.D."/>
            <person name="Franke A."/>
            <person name="Friedrich D."/>
            <person name="Gadbois L."/>
            <person name="Gearin G."/>
            <person name="Gearin C.R."/>
            <person name="Giannoukos G."/>
            <person name="Goode T."/>
            <person name="Graham J."/>
            <person name="Grandbois E."/>
            <person name="Grewal S."/>
            <person name="Gyaltsen K."/>
            <person name="Hafez N."/>
            <person name="Hagos B."/>
            <person name="Hall J."/>
            <person name="Henson C."/>
            <person name="Hollinger A."/>
            <person name="Honan T."/>
            <person name="Huard M.D."/>
            <person name="Hughes L."/>
            <person name="Hurhula B."/>
            <person name="Husby M.E."/>
            <person name="Kamat A."/>
            <person name="Kanga B."/>
            <person name="Kashin S."/>
            <person name="Khazanovich D."/>
            <person name="Kisner P."/>
            <person name="Lance K."/>
            <person name="Lara M."/>
            <person name="Lee W."/>
            <person name="Lennon N."/>
            <person name="Letendre F."/>
            <person name="LeVine R."/>
            <person name="Lipovsky A."/>
            <person name="Liu X."/>
            <person name="Liu J."/>
            <person name="Liu S."/>
            <person name="Lokyitsang T."/>
            <person name="Lokyitsang Y."/>
            <person name="Lubonja R."/>
            <person name="Lui A."/>
            <person name="MacDonald P."/>
            <person name="Magnisalis V."/>
            <person name="Maru K."/>
            <person name="Matthews C."/>
            <person name="McCusker W."/>
            <person name="McDonough S."/>
            <person name="Mehta T."/>
            <person name="Meldrim J."/>
            <person name="Meneus L."/>
            <person name="Mihai O."/>
            <person name="Mihalev A."/>
            <person name="Mihova T."/>
            <person name="Mittelman R."/>
            <person name="Mlenga V."/>
            <person name="Montmayeur A."/>
            <person name="Mulrain L."/>
            <person name="Navidi A."/>
            <person name="Naylor J."/>
            <person name="Negash T."/>
            <person name="Nguyen T."/>
            <person name="Nguyen N."/>
            <person name="Nicol R."/>
            <person name="Norbu C."/>
            <person name="Norbu N."/>
            <person name="Novod N."/>
            <person name="O'Neill B."/>
            <person name="Osman S."/>
            <person name="Markiewicz E."/>
            <person name="Oyono O.L."/>
            <person name="Patti C."/>
            <person name="Phunkhang P."/>
            <person name="Pierre F."/>
            <person name="Priest M."/>
            <person name="Raghuraman S."/>
            <person name="Rege F."/>
            <person name="Reyes R."/>
            <person name="Rise C."/>
            <person name="Rogov P."/>
            <person name="Ross K."/>
            <person name="Ryan E."/>
            <person name="Settipalli S."/>
            <person name="Shea T."/>
            <person name="Sherpa N."/>
            <person name="Shi L."/>
            <person name="Shih D."/>
            <person name="Sparrow T."/>
            <person name="Spaulding J."/>
            <person name="Stalker J."/>
            <person name="Stange-Thomann N."/>
            <person name="Stavropoulos S."/>
            <person name="Stone C."/>
            <person name="Strader C."/>
            <person name="Tesfaye S."/>
            <person name="Thomson T."/>
            <person name="Thoulutsang Y."/>
            <person name="Thoulutsang D."/>
            <person name="Topham K."/>
            <person name="Topping I."/>
            <person name="Tsamla T."/>
            <person name="Vassiliev H."/>
            <person name="Vo A."/>
            <person name="Wangchuk T."/>
            <person name="Wangdi T."/>
            <person name="Weiand M."/>
            <person name="Wilkinson J."/>
            <person name="Wilson A."/>
            <person name="Yadav S."/>
            <person name="Young G."/>
            <person name="Yu Q."/>
            <person name="Zembek L."/>
            <person name="Zhong D."/>
            <person name="Zimmer A."/>
            <person name="Zwirko Z."/>
            <person name="Jaffe D.B."/>
            <person name="Alvarez P."/>
            <person name="Brockman W."/>
            <person name="Butler J."/>
            <person name="Chin C."/>
            <person name="Gnerre S."/>
            <person name="Grabherr M."/>
            <person name="Kleber M."/>
            <person name="Mauceli E."/>
            <person name="MacCallum I."/>
        </authorList>
    </citation>
    <scope>NUCLEOTIDE SEQUENCE [LARGE SCALE GENOMIC DNA]</scope>
    <source>
        <strain evidence="3">Tucson 15010-1051.87</strain>
    </source>
</reference>
<accession>A0A0Q9W7Z9</accession>
<keyword evidence="3" id="KW-1185">Reference proteome</keyword>
<dbReference type="AlphaFoldDB" id="A0A0Q9W7Z9"/>
<dbReference type="InParanoid" id="A0A0Q9W7Z9"/>
<evidence type="ECO:0000256" key="1">
    <source>
        <dbReference type="SAM" id="SignalP"/>
    </source>
</evidence>
<sequence>MLVVMSHWSYIALLLLCVAATLQSIESSKYASKPFSRHDKWTQTFNGEYIPIQFYNAMRSAEASKQSLQNQLRNFLEQLQKNLTTSTLLSLIDNTQQNTEHQLTKLYELSVFFYTAADVARFFARDSEIFFEIAKNSSYTLLLQLRQIPATQPTAIKLLLTNYFAEMEFFHVMFSEVIDEALEYTQNILFATQKTFTYYADVQRFILQNWKFKCDIGCCKEYMEFSQLYSSQIFKCAAGHGLDVAFDVFAMTELTSKYVMRQLEFRIQRLFNCFYFGNYEIRCKFLQNAERDFELLFSKIEELEIFFDIKIKNGRVSALRVRRQAQIEEGVLTGVKSYDACIPQDFPHSQMHQSLKRCFYNINEY</sequence>
<name>A0A0Q9W7Z9_DROVI</name>